<dbReference type="Gene3D" id="3.20.10.10">
    <property type="entry name" value="D-amino Acid Aminotransferase, subunit A, domain 2"/>
    <property type="match status" value="1"/>
</dbReference>
<comment type="caution">
    <text evidence="1">The sequence shown here is derived from an EMBL/GenBank/DDBJ whole genome shotgun (WGS) entry which is preliminary data.</text>
</comment>
<dbReference type="Proteomes" id="UP000461010">
    <property type="component" value="Unassembled WGS sequence"/>
</dbReference>
<name>A0A6L4WUH1_9BACT</name>
<accession>A0A6L4WUH1</accession>
<sequence>MKKETYFETIKCDDYEVMNLSYHCNRIANTIALNINLQDYIYPPSNKLLKCKVIYNEEGVLDVEYAEYKKREIKTFKIVFDENIKYSKKSTNRDELNLLFEKRENCDEIIIIKNGIVHDTSIANIAILDNGTWITSKSYLLKGTTRSRYLNDNLLIEKDITLEMLKGAQKIALMNAMIDFDEIEDYSLSL</sequence>
<dbReference type="EMBL" id="WFKJ01000040">
    <property type="protein sequence ID" value="KAB7889117.1"/>
    <property type="molecule type" value="Genomic_DNA"/>
</dbReference>
<evidence type="ECO:0000313" key="3">
    <source>
        <dbReference type="Proteomes" id="UP000461010"/>
    </source>
</evidence>
<dbReference type="RefSeq" id="WP_152191275.1">
    <property type="nucleotide sequence ID" value="NZ_WFKI01000004.1"/>
</dbReference>
<evidence type="ECO:0000313" key="4">
    <source>
        <dbReference type="Proteomes" id="UP000472839"/>
    </source>
</evidence>
<gene>
    <name evidence="2" type="ORF">GBG18_11655</name>
    <name evidence="1" type="ORF">GBG19_09315</name>
</gene>
<evidence type="ECO:0000313" key="1">
    <source>
        <dbReference type="EMBL" id="KAB7888426.1"/>
    </source>
</evidence>
<organism evidence="1 4">
    <name type="scientific">Poseidonibacter ostreae</name>
    <dbReference type="NCBI Taxonomy" id="2654171"/>
    <lineage>
        <taxon>Bacteria</taxon>
        <taxon>Pseudomonadati</taxon>
        <taxon>Campylobacterota</taxon>
        <taxon>Epsilonproteobacteria</taxon>
        <taxon>Campylobacterales</taxon>
        <taxon>Arcobacteraceae</taxon>
        <taxon>Poseidonibacter</taxon>
    </lineage>
</organism>
<dbReference type="AlphaFoldDB" id="A0A6L4WUH1"/>
<dbReference type="EMBL" id="WFKK01000025">
    <property type="protein sequence ID" value="KAB7888426.1"/>
    <property type="molecule type" value="Genomic_DNA"/>
</dbReference>
<dbReference type="InterPro" id="IPR001544">
    <property type="entry name" value="Aminotrans_IV"/>
</dbReference>
<dbReference type="InterPro" id="IPR043132">
    <property type="entry name" value="BCAT-like_C"/>
</dbReference>
<dbReference type="GO" id="GO:0008483">
    <property type="term" value="F:transaminase activity"/>
    <property type="evidence" value="ECO:0007669"/>
    <property type="project" value="UniProtKB-KW"/>
</dbReference>
<dbReference type="InterPro" id="IPR036038">
    <property type="entry name" value="Aminotransferase-like"/>
</dbReference>
<proteinExistence type="predicted"/>
<reference evidence="3 4" key="1">
    <citation type="submission" date="2019-10" db="EMBL/GenBank/DDBJ databases">
        <title>Poseidonibacter ostreae sp. nov., isolated from the gut of the Ostrea denselamellosa.</title>
        <authorList>
            <person name="Choi A."/>
        </authorList>
    </citation>
    <scope>NUCLEOTIDE SEQUENCE [LARGE SCALE GENOMIC DNA]</scope>
    <source>
        <strain evidence="1 4">SJOD-M-33</strain>
        <strain evidence="2 3">SJOD-M-5</strain>
    </source>
</reference>
<dbReference type="Gene3D" id="3.30.470.10">
    <property type="match status" value="1"/>
</dbReference>
<protein>
    <submittedName>
        <fullName evidence="1">Branched-chain amino acid aminotransferase</fullName>
    </submittedName>
</protein>
<dbReference type="Pfam" id="PF01063">
    <property type="entry name" value="Aminotran_4"/>
    <property type="match status" value="1"/>
</dbReference>
<keyword evidence="1" id="KW-0032">Aminotransferase</keyword>
<evidence type="ECO:0000313" key="2">
    <source>
        <dbReference type="EMBL" id="KAB7889117.1"/>
    </source>
</evidence>
<dbReference type="SUPFAM" id="SSF56752">
    <property type="entry name" value="D-aminoacid aminotransferase-like PLP-dependent enzymes"/>
    <property type="match status" value="1"/>
</dbReference>
<dbReference type="Proteomes" id="UP000472839">
    <property type="component" value="Unassembled WGS sequence"/>
</dbReference>
<keyword evidence="1" id="KW-0808">Transferase</keyword>
<dbReference type="InterPro" id="IPR043131">
    <property type="entry name" value="BCAT-like_N"/>
</dbReference>
<keyword evidence="3" id="KW-1185">Reference proteome</keyword>